<feature type="domain" description="Aminopeptidase P N-terminal" evidence="9">
    <location>
        <begin position="8"/>
        <end position="132"/>
    </location>
</feature>
<keyword evidence="5 8" id="KW-0479">Metal-binding</keyword>
<dbReference type="GO" id="GO:0005829">
    <property type="term" value="C:cytosol"/>
    <property type="evidence" value="ECO:0007669"/>
    <property type="project" value="TreeGrafter"/>
</dbReference>
<evidence type="ECO:0000256" key="6">
    <source>
        <dbReference type="ARBA" id="ARBA00022801"/>
    </source>
</evidence>
<gene>
    <name evidence="10" type="ORF">DP114_00460</name>
</gene>
<keyword evidence="10" id="KW-0645">Protease</keyword>
<evidence type="ECO:0000256" key="4">
    <source>
        <dbReference type="ARBA" id="ARBA00012574"/>
    </source>
</evidence>
<evidence type="ECO:0000259" key="9">
    <source>
        <dbReference type="SMART" id="SM01011"/>
    </source>
</evidence>
<dbReference type="EMBL" id="CP030118">
    <property type="protein sequence ID" value="QDL06582.1"/>
    <property type="molecule type" value="Genomic_DNA"/>
</dbReference>
<dbReference type="InterPro" id="IPR052433">
    <property type="entry name" value="X-Pro_dipept-like"/>
</dbReference>
<dbReference type="InterPro" id="IPR029149">
    <property type="entry name" value="Creatin/AminoP/Spt16_N"/>
</dbReference>
<dbReference type="InterPro" id="IPR001131">
    <property type="entry name" value="Peptidase_M24B_aminopep-P_CS"/>
</dbReference>
<dbReference type="Pfam" id="PF05195">
    <property type="entry name" value="AMP_N"/>
    <property type="match status" value="1"/>
</dbReference>
<dbReference type="PANTHER" id="PTHR43226">
    <property type="entry name" value="XAA-PRO AMINOPEPTIDASE 3"/>
    <property type="match status" value="1"/>
</dbReference>
<dbReference type="PANTHER" id="PTHR43226:SF4">
    <property type="entry name" value="XAA-PRO AMINOPEPTIDASE 3"/>
    <property type="match status" value="1"/>
</dbReference>
<dbReference type="GO" id="GO:0070006">
    <property type="term" value="F:metalloaminopeptidase activity"/>
    <property type="evidence" value="ECO:0007669"/>
    <property type="project" value="InterPro"/>
</dbReference>
<name>A0A856M774_9CYAN</name>
<evidence type="ECO:0000313" key="10">
    <source>
        <dbReference type="EMBL" id="QDL06582.1"/>
    </source>
</evidence>
<evidence type="ECO:0000256" key="7">
    <source>
        <dbReference type="ARBA" id="ARBA00023211"/>
    </source>
</evidence>
<dbReference type="GO" id="GO:0030145">
    <property type="term" value="F:manganese ion binding"/>
    <property type="evidence" value="ECO:0007669"/>
    <property type="project" value="InterPro"/>
</dbReference>
<evidence type="ECO:0000256" key="3">
    <source>
        <dbReference type="ARBA" id="ARBA00008766"/>
    </source>
</evidence>
<dbReference type="AlphaFoldDB" id="A0A856M774"/>
<comment type="cofactor">
    <cofactor evidence="2">
        <name>Mn(2+)</name>
        <dbReference type="ChEBI" id="CHEBI:29035"/>
    </cofactor>
</comment>
<dbReference type="EC" id="3.4.11.9" evidence="4"/>
<dbReference type="SUPFAM" id="SSF53092">
    <property type="entry name" value="Creatinase/prolidase N-terminal domain"/>
    <property type="match status" value="1"/>
</dbReference>
<dbReference type="RefSeq" id="WP_171975171.1">
    <property type="nucleotide sequence ID" value="NZ_CAWOXK010000001.1"/>
</dbReference>
<dbReference type="Gene3D" id="3.90.230.10">
    <property type="entry name" value="Creatinase/methionine aminopeptidase superfamily"/>
    <property type="match status" value="1"/>
</dbReference>
<dbReference type="CDD" id="cd01087">
    <property type="entry name" value="Prolidase"/>
    <property type="match status" value="1"/>
</dbReference>
<dbReference type="Pfam" id="PF00557">
    <property type="entry name" value="Peptidase_M24"/>
    <property type="match status" value="1"/>
</dbReference>
<comment type="similarity">
    <text evidence="3 8">Belongs to the peptidase M24B family.</text>
</comment>
<organism evidence="10 11">
    <name type="scientific">Brasilonema sennae CENA114</name>
    <dbReference type="NCBI Taxonomy" id="415709"/>
    <lineage>
        <taxon>Bacteria</taxon>
        <taxon>Bacillati</taxon>
        <taxon>Cyanobacteriota</taxon>
        <taxon>Cyanophyceae</taxon>
        <taxon>Nostocales</taxon>
        <taxon>Scytonemataceae</taxon>
        <taxon>Brasilonema</taxon>
        <taxon>Bromeliae group (in: Brasilonema)</taxon>
    </lineage>
</organism>
<accession>A0A856M774</accession>
<keyword evidence="7" id="KW-0464">Manganese</keyword>
<dbReference type="InterPro" id="IPR007865">
    <property type="entry name" value="Aminopep_P_N"/>
</dbReference>
<keyword evidence="11" id="KW-1185">Reference proteome</keyword>
<reference evidence="10 11" key="1">
    <citation type="submission" date="2018-06" db="EMBL/GenBank/DDBJ databases">
        <title>Comparative genomics of Brasilonema spp. strains.</title>
        <authorList>
            <person name="Alvarenga D.O."/>
            <person name="Fiore M.F."/>
            <person name="Varani A.M."/>
        </authorList>
    </citation>
    <scope>NUCLEOTIDE SEQUENCE [LARGE SCALE GENOMIC DNA]</scope>
    <source>
        <strain evidence="10 11">CENA114</strain>
    </source>
</reference>
<dbReference type="GO" id="GO:0006508">
    <property type="term" value="P:proteolysis"/>
    <property type="evidence" value="ECO:0007669"/>
    <property type="project" value="TreeGrafter"/>
</dbReference>
<keyword evidence="6" id="KW-0378">Hydrolase</keyword>
<protein>
    <recommendedName>
        <fullName evidence="4">Xaa-Pro aminopeptidase</fullName>
        <ecNumber evidence="4">3.4.11.9</ecNumber>
    </recommendedName>
</protein>
<sequence>MILKTSSSLIETLRDRRQRLANLIDFPAILWSGTTSPRNFPANVFPFRANSHFLYFTGLPLRNAAIRLSAGKLELFMDDPQPDSALWHGEMPDREEIAQIIGADVAKPMAELELWTEEAATIAVQDAATWTQQSQLLNRWVLPLKSPQDIDLELAKAIISLRLIHDDGALAELRKAAAVTVEAHKAGMAATTHAQIEAQVRAAMEQVIIANNMTTSYNSIVTVHGEVLHNEQYHHSLQPGDLILADVGAETETGWAGDVTRTWPVGGKFSSTQRDIYDIVLAAHDACIAKVSPGVEYQDLHLLACTVIAEGLVNLGILQGNPQDLVEINAHALFFPHGIGHLLGLDVHDMEDLGDLAGYEEGRTRSNHFGLSYLRLNRPLRPGMLVTIEPGFYQVPAILNHANVRSQYQDVVNWEHLSQFADVRGIRIEDDVLVTQESRDVLTAALPTQASQIEDLVCR</sequence>
<evidence type="ECO:0000256" key="8">
    <source>
        <dbReference type="RuleBase" id="RU000590"/>
    </source>
</evidence>
<dbReference type="SMART" id="SM01011">
    <property type="entry name" value="AMP_N"/>
    <property type="match status" value="1"/>
</dbReference>
<dbReference type="Gene3D" id="3.40.350.10">
    <property type="entry name" value="Creatinase/prolidase N-terminal domain"/>
    <property type="match status" value="1"/>
</dbReference>
<evidence type="ECO:0000256" key="1">
    <source>
        <dbReference type="ARBA" id="ARBA00001424"/>
    </source>
</evidence>
<evidence type="ECO:0000256" key="5">
    <source>
        <dbReference type="ARBA" id="ARBA00022723"/>
    </source>
</evidence>
<keyword evidence="10" id="KW-0031">Aminopeptidase</keyword>
<dbReference type="InterPro" id="IPR000994">
    <property type="entry name" value="Pept_M24"/>
</dbReference>
<comment type="catalytic activity">
    <reaction evidence="1">
        <text>Release of any N-terminal amino acid, including proline, that is linked to proline, even from a dipeptide or tripeptide.</text>
        <dbReference type="EC" id="3.4.11.9"/>
    </reaction>
</comment>
<evidence type="ECO:0000256" key="2">
    <source>
        <dbReference type="ARBA" id="ARBA00001936"/>
    </source>
</evidence>
<proteinExistence type="inferred from homology"/>
<dbReference type="KEGG" id="bsen:DP114_00460"/>
<evidence type="ECO:0000313" key="11">
    <source>
        <dbReference type="Proteomes" id="UP000503129"/>
    </source>
</evidence>
<dbReference type="PROSITE" id="PS00491">
    <property type="entry name" value="PROLINE_PEPTIDASE"/>
    <property type="match status" value="1"/>
</dbReference>
<dbReference type="SUPFAM" id="SSF55920">
    <property type="entry name" value="Creatinase/aminopeptidase"/>
    <property type="match status" value="1"/>
</dbReference>
<dbReference type="InterPro" id="IPR036005">
    <property type="entry name" value="Creatinase/aminopeptidase-like"/>
</dbReference>
<dbReference type="Proteomes" id="UP000503129">
    <property type="component" value="Chromosome"/>
</dbReference>